<evidence type="ECO:0000256" key="1">
    <source>
        <dbReference type="ARBA" id="ARBA00022490"/>
    </source>
</evidence>
<dbReference type="InterPro" id="IPR010994">
    <property type="entry name" value="RuvA_2-like"/>
</dbReference>
<dbReference type="InterPro" id="IPR012340">
    <property type="entry name" value="NA-bd_OB-fold"/>
</dbReference>
<organism evidence="6">
    <name type="scientific">freshwater metagenome</name>
    <dbReference type="NCBI Taxonomy" id="449393"/>
    <lineage>
        <taxon>unclassified sequences</taxon>
        <taxon>metagenomes</taxon>
        <taxon>ecological metagenomes</taxon>
    </lineage>
</organism>
<dbReference type="InterPro" id="IPR011114">
    <property type="entry name" value="RuvA_C"/>
</dbReference>
<dbReference type="Gene3D" id="2.40.50.140">
    <property type="entry name" value="Nucleic acid-binding proteins"/>
    <property type="match status" value="1"/>
</dbReference>
<keyword evidence="2" id="KW-0227">DNA damage</keyword>
<sequence>MISRLRGTVVSRTTAGIVLDVNGVGYLVAATPRITAAIGDEATVETYLHVREDALQLYGFSNAEERELFELLLGVTGIGPKVALSIISGSTPADLRRAIIRDDTARFEAIPGIGRKIAQRVIMELKEKLGNVVESEPAAGVADIGARDALVELGWSMVDAERVLAEIDPTLSVEEQLRAALRRAA</sequence>
<dbReference type="Pfam" id="PF01330">
    <property type="entry name" value="RuvA_N"/>
    <property type="match status" value="1"/>
</dbReference>
<dbReference type="SMART" id="SM00278">
    <property type="entry name" value="HhH1"/>
    <property type="match status" value="2"/>
</dbReference>
<dbReference type="SUPFAM" id="SSF47781">
    <property type="entry name" value="RuvA domain 2-like"/>
    <property type="match status" value="1"/>
</dbReference>
<proteinExistence type="inferred from homology"/>
<protein>
    <submittedName>
        <fullName evidence="6">Unannotated protein</fullName>
    </submittedName>
</protein>
<dbReference type="InterPro" id="IPR013849">
    <property type="entry name" value="DNA_helicase_Holl-junc_RuvA_I"/>
</dbReference>
<evidence type="ECO:0000313" key="6">
    <source>
        <dbReference type="EMBL" id="CAB4699741.1"/>
    </source>
</evidence>
<keyword evidence="1" id="KW-0963">Cytoplasm</keyword>
<reference evidence="6" key="1">
    <citation type="submission" date="2020-05" db="EMBL/GenBank/DDBJ databases">
        <authorList>
            <person name="Chiriac C."/>
            <person name="Salcher M."/>
            <person name="Ghai R."/>
            <person name="Kavagutti S V."/>
        </authorList>
    </citation>
    <scope>NUCLEOTIDE SEQUENCE</scope>
</reference>
<dbReference type="GO" id="GO:0005524">
    <property type="term" value="F:ATP binding"/>
    <property type="evidence" value="ECO:0007669"/>
    <property type="project" value="InterPro"/>
</dbReference>
<dbReference type="NCBIfam" id="TIGR00084">
    <property type="entry name" value="ruvA"/>
    <property type="match status" value="1"/>
</dbReference>
<dbReference type="Pfam" id="PF07499">
    <property type="entry name" value="RuvA_C"/>
    <property type="match status" value="1"/>
</dbReference>
<dbReference type="AlphaFoldDB" id="A0A6J6PJZ4"/>
<dbReference type="InterPro" id="IPR003583">
    <property type="entry name" value="Hlx-hairpin-Hlx_DNA-bd_motif"/>
</dbReference>
<dbReference type="Pfam" id="PF14520">
    <property type="entry name" value="HHH_5"/>
    <property type="match status" value="1"/>
</dbReference>
<evidence type="ECO:0000256" key="3">
    <source>
        <dbReference type="ARBA" id="ARBA00023125"/>
    </source>
</evidence>
<name>A0A6J6PJZ4_9ZZZZ</name>
<dbReference type="SUPFAM" id="SSF50249">
    <property type="entry name" value="Nucleic acid-binding proteins"/>
    <property type="match status" value="1"/>
</dbReference>
<dbReference type="CDD" id="cd14332">
    <property type="entry name" value="UBA_RuvA_C"/>
    <property type="match status" value="1"/>
</dbReference>
<dbReference type="EMBL" id="CAEZXP010000003">
    <property type="protein sequence ID" value="CAB4699741.1"/>
    <property type="molecule type" value="Genomic_DNA"/>
</dbReference>
<evidence type="ECO:0000259" key="5">
    <source>
        <dbReference type="SMART" id="SM00278"/>
    </source>
</evidence>
<dbReference type="GO" id="GO:0006281">
    <property type="term" value="P:DNA repair"/>
    <property type="evidence" value="ECO:0007669"/>
    <property type="project" value="UniProtKB-KW"/>
</dbReference>
<dbReference type="HAMAP" id="MF_00031">
    <property type="entry name" value="DNA_HJ_migration_RuvA"/>
    <property type="match status" value="1"/>
</dbReference>
<evidence type="ECO:0000256" key="4">
    <source>
        <dbReference type="ARBA" id="ARBA00023204"/>
    </source>
</evidence>
<dbReference type="InterPro" id="IPR000085">
    <property type="entry name" value="RuvA"/>
</dbReference>
<feature type="domain" description="Helix-hairpin-helix DNA-binding motif class 1" evidence="5">
    <location>
        <begin position="70"/>
        <end position="89"/>
    </location>
</feature>
<evidence type="ECO:0000256" key="2">
    <source>
        <dbReference type="ARBA" id="ARBA00022763"/>
    </source>
</evidence>
<dbReference type="GO" id="GO:0006310">
    <property type="term" value="P:DNA recombination"/>
    <property type="evidence" value="ECO:0007669"/>
    <property type="project" value="InterPro"/>
</dbReference>
<dbReference type="SUPFAM" id="SSF46929">
    <property type="entry name" value="DNA helicase RuvA subunit, C-terminal domain"/>
    <property type="match status" value="1"/>
</dbReference>
<dbReference type="Gene3D" id="1.10.8.10">
    <property type="entry name" value="DNA helicase RuvA subunit, C-terminal domain"/>
    <property type="match status" value="1"/>
</dbReference>
<accession>A0A6J6PJZ4</accession>
<keyword evidence="4" id="KW-0234">DNA repair</keyword>
<keyword evidence="3" id="KW-0238">DNA-binding</keyword>
<dbReference type="GO" id="GO:0009379">
    <property type="term" value="C:Holliday junction helicase complex"/>
    <property type="evidence" value="ECO:0007669"/>
    <property type="project" value="InterPro"/>
</dbReference>
<dbReference type="InterPro" id="IPR036267">
    <property type="entry name" value="RuvA_C_sf"/>
</dbReference>
<dbReference type="Gene3D" id="1.10.150.20">
    <property type="entry name" value="5' to 3' exonuclease, C-terminal subdomain"/>
    <property type="match status" value="1"/>
</dbReference>
<feature type="domain" description="Helix-hairpin-helix DNA-binding motif class 1" evidence="5">
    <location>
        <begin position="105"/>
        <end position="124"/>
    </location>
</feature>
<gene>
    <name evidence="6" type="ORF">UFOPK2399_01269</name>
</gene>
<dbReference type="GO" id="GO:0003677">
    <property type="term" value="F:DNA binding"/>
    <property type="evidence" value="ECO:0007669"/>
    <property type="project" value="UniProtKB-KW"/>
</dbReference>
<dbReference type="GO" id="GO:0009378">
    <property type="term" value="F:four-way junction helicase activity"/>
    <property type="evidence" value="ECO:0007669"/>
    <property type="project" value="InterPro"/>
</dbReference>